<evidence type="ECO:0000256" key="3">
    <source>
        <dbReference type="ARBA" id="ARBA00022679"/>
    </source>
</evidence>
<sequence length="481" mass="54857">MNEKKTNKLIDKFKLKLANDKRTIIATSLWLLFGFCITLFLILTTSLLRQNWIDGNSFSDPSNSNHTSLTYNNIKPEYGKIRIYSLTMTLGMMLAIGFSLFNFYKKGLSINDLSLSVIFIIPSSLFGASFFGKIDQDISFFERFAFWEGGLAIHGGVFAGSFVGLIFFYIVGRRTKISLLVYGDAIIPNILLGQVVGRWGNFFNHEVLGHPVVKIADSISSNYNDATIDQLFGAFLQNHSRPLWLPDIILKNSLSVYTGTSTTINGVSLEYGNLVLLSPIFFYESILLLICWIVITFIIPNIYKVFSKPMDANNNVIKIDNLFSFVQFFKFWVKSSDQKISRKDAWKQALENNTKSDAVEEFKLKSEKINSSNKNFIVKKWQTNQVLLDLNNKNSYPITRSGVAMFSYFMLWNVVRYVLELTRSNDNLFISNNKDLSLAIVGLSVVIGFVGIVCSQLVFCRLFRKPGWLYEVDYFKVRKSN</sequence>
<feature type="transmembrane region" description="Helical" evidence="7">
    <location>
        <begin position="151"/>
        <end position="172"/>
    </location>
</feature>
<evidence type="ECO:0000256" key="5">
    <source>
        <dbReference type="ARBA" id="ARBA00022989"/>
    </source>
</evidence>
<dbReference type="InterPro" id="IPR001640">
    <property type="entry name" value="Lgt"/>
</dbReference>
<dbReference type="GO" id="GO:0008961">
    <property type="term" value="F:phosphatidylglycerol-prolipoprotein diacylglyceryl transferase activity"/>
    <property type="evidence" value="ECO:0007669"/>
    <property type="project" value="InterPro"/>
</dbReference>
<evidence type="ECO:0000256" key="1">
    <source>
        <dbReference type="ARBA" id="ARBA00007150"/>
    </source>
</evidence>
<evidence type="ECO:0000256" key="7">
    <source>
        <dbReference type="SAM" id="Phobius"/>
    </source>
</evidence>
<gene>
    <name evidence="8" type="primary">lgt_1</name>
    <name evidence="8" type="ORF">MF5295_00079</name>
</gene>
<protein>
    <submittedName>
        <fullName evidence="8">Prolipoprotein diacylglyceryl transferase</fullName>
        <ecNumber evidence="8">2.4.99.-</ecNumber>
    </submittedName>
</protein>
<keyword evidence="3 8" id="KW-0808">Transferase</keyword>
<dbReference type="GO" id="GO:0042158">
    <property type="term" value="P:lipoprotein biosynthetic process"/>
    <property type="evidence" value="ECO:0007669"/>
    <property type="project" value="InterPro"/>
</dbReference>
<feature type="transmembrane region" description="Helical" evidence="7">
    <location>
        <begin position="113"/>
        <end position="131"/>
    </location>
</feature>
<evidence type="ECO:0000313" key="8">
    <source>
        <dbReference type="EMBL" id="VZR96965.1"/>
    </source>
</evidence>
<dbReference type="AlphaFoldDB" id="A0A654II96"/>
<name>A0A654II96_9MOLU</name>
<keyword evidence="4 7" id="KW-0812">Transmembrane</keyword>
<reference evidence="8" key="1">
    <citation type="submission" date="2019-11" db="EMBL/GenBank/DDBJ databases">
        <authorList>
            <person name="Falquet L."/>
            <person name="Falquet L."/>
        </authorList>
    </citation>
    <scope>NUCLEOTIDE SEQUENCE</scope>
    <source>
        <strain evidence="8">8756-13</strain>
    </source>
</reference>
<dbReference type="EC" id="2.4.99.-" evidence="8"/>
<keyword evidence="6 7" id="KW-0472">Membrane</keyword>
<accession>A0A654II96</accession>
<dbReference type="PANTHER" id="PTHR30589:SF0">
    <property type="entry name" value="PHOSPHATIDYLGLYCEROL--PROLIPOPROTEIN DIACYLGLYCERYL TRANSFERASE"/>
    <property type="match status" value="1"/>
</dbReference>
<comment type="similarity">
    <text evidence="1">Belongs to the Lgt family.</text>
</comment>
<keyword evidence="8" id="KW-0328">Glycosyltransferase</keyword>
<dbReference type="GO" id="GO:0005886">
    <property type="term" value="C:plasma membrane"/>
    <property type="evidence" value="ECO:0007669"/>
    <property type="project" value="InterPro"/>
</dbReference>
<dbReference type="EMBL" id="LR739235">
    <property type="protein sequence ID" value="VZR96965.1"/>
    <property type="molecule type" value="Genomic_DNA"/>
</dbReference>
<proteinExistence type="inferred from homology"/>
<keyword evidence="2" id="KW-1003">Cell membrane</keyword>
<feature type="transmembrane region" description="Helical" evidence="7">
    <location>
        <begin position="81"/>
        <end position="101"/>
    </location>
</feature>
<dbReference type="PANTHER" id="PTHR30589">
    <property type="entry name" value="PROLIPOPROTEIN DIACYLGLYCERYL TRANSFERASE"/>
    <property type="match status" value="1"/>
</dbReference>
<feature type="transmembrane region" description="Helical" evidence="7">
    <location>
        <begin position="24"/>
        <end position="48"/>
    </location>
</feature>
<feature type="transmembrane region" description="Helical" evidence="7">
    <location>
        <begin position="280"/>
        <end position="303"/>
    </location>
</feature>
<keyword evidence="5 7" id="KW-1133">Transmembrane helix</keyword>
<keyword evidence="8" id="KW-0449">Lipoprotein</keyword>
<feature type="transmembrane region" description="Helical" evidence="7">
    <location>
        <begin position="179"/>
        <end position="197"/>
    </location>
</feature>
<feature type="transmembrane region" description="Helical" evidence="7">
    <location>
        <begin position="439"/>
        <end position="459"/>
    </location>
</feature>
<dbReference type="PROSITE" id="PS01311">
    <property type="entry name" value="LGT"/>
    <property type="match status" value="1"/>
</dbReference>
<evidence type="ECO:0000256" key="2">
    <source>
        <dbReference type="ARBA" id="ARBA00022475"/>
    </source>
</evidence>
<organism evidence="8">
    <name type="scientific">Mycoplasma feriruminatoris</name>
    <dbReference type="NCBI Taxonomy" id="1179777"/>
    <lineage>
        <taxon>Bacteria</taxon>
        <taxon>Bacillati</taxon>
        <taxon>Mycoplasmatota</taxon>
        <taxon>Mollicutes</taxon>
        <taxon>Mycoplasmataceae</taxon>
        <taxon>Mycoplasma</taxon>
    </lineage>
</organism>
<evidence type="ECO:0000256" key="4">
    <source>
        <dbReference type="ARBA" id="ARBA00022692"/>
    </source>
</evidence>
<evidence type="ECO:0000256" key="6">
    <source>
        <dbReference type="ARBA" id="ARBA00023136"/>
    </source>
</evidence>
<feature type="transmembrane region" description="Helical" evidence="7">
    <location>
        <begin position="402"/>
        <end position="419"/>
    </location>
</feature>
<dbReference type="Pfam" id="PF01790">
    <property type="entry name" value="LGT"/>
    <property type="match status" value="1"/>
</dbReference>